<gene>
    <name evidence="1" type="ORF">VP01_405g1</name>
</gene>
<dbReference type="OrthoDB" id="2507496at2759"/>
<organism evidence="1 2">
    <name type="scientific">Puccinia sorghi</name>
    <dbReference type="NCBI Taxonomy" id="27349"/>
    <lineage>
        <taxon>Eukaryota</taxon>
        <taxon>Fungi</taxon>
        <taxon>Dikarya</taxon>
        <taxon>Basidiomycota</taxon>
        <taxon>Pucciniomycotina</taxon>
        <taxon>Pucciniomycetes</taxon>
        <taxon>Pucciniales</taxon>
        <taxon>Pucciniaceae</taxon>
        <taxon>Puccinia</taxon>
    </lineage>
</organism>
<accession>A0A0L6URK1</accession>
<dbReference type="EMBL" id="LAVV01009124">
    <property type="protein sequence ID" value="KNZ51171.1"/>
    <property type="molecule type" value="Genomic_DNA"/>
</dbReference>
<proteinExistence type="predicted"/>
<protein>
    <submittedName>
        <fullName evidence="1">Uncharacterized protein</fullName>
    </submittedName>
</protein>
<sequence>MLSGKQTLKIGVCGPFSRKKLWRFLQRTHLDKNFQTLEQGYRVTNNTEFKPFKQAIAPSATNKILIKLVMDDPTKQAKNQEQESIISFSTKHDFILLTLSPCIGERSDGGIGMALCSRA</sequence>
<evidence type="ECO:0000313" key="2">
    <source>
        <dbReference type="Proteomes" id="UP000037035"/>
    </source>
</evidence>
<evidence type="ECO:0000313" key="1">
    <source>
        <dbReference type="EMBL" id="KNZ51171.1"/>
    </source>
</evidence>
<dbReference type="Proteomes" id="UP000037035">
    <property type="component" value="Unassembled WGS sequence"/>
</dbReference>
<reference evidence="1 2" key="1">
    <citation type="submission" date="2015-08" db="EMBL/GenBank/DDBJ databases">
        <title>Next Generation Sequencing and Analysis of the Genome of Puccinia sorghi L Schw, the Causal Agent of Maize Common Rust.</title>
        <authorList>
            <person name="Rochi L."/>
            <person name="Burguener G."/>
            <person name="Darino M."/>
            <person name="Turjanski A."/>
            <person name="Kreff E."/>
            <person name="Dieguez M.J."/>
            <person name="Sacco F."/>
        </authorList>
    </citation>
    <scope>NUCLEOTIDE SEQUENCE [LARGE SCALE GENOMIC DNA]</scope>
    <source>
        <strain evidence="1 2">RO10H11247</strain>
    </source>
</reference>
<dbReference type="AlphaFoldDB" id="A0A0L6URK1"/>
<comment type="caution">
    <text evidence="1">The sequence shown here is derived from an EMBL/GenBank/DDBJ whole genome shotgun (WGS) entry which is preliminary data.</text>
</comment>
<dbReference type="VEuPathDB" id="FungiDB:VP01_405g1"/>
<name>A0A0L6URK1_9BASI</name>
<keyword evidence="2" id="KW-1185">Reference proteome</keyword>